<dbReference type="Pfam" id="PF03544">
    <property type="entry name" value="TonB_C"/>
    <property type="match status" value="1"/>
</dbReference>
<dbReference type="SUPFAM" id="SSF74653">
    <property type="entry name" value="TolA/TonB C-terminal domain"/>
    <property type="match status" value="1"/>
</dbReference>
<evidence type="ECO:0000259" key="12">
    <source>
        <dbReference type="PROSITE" id="PS52015"/>
    </source>
</evidence>
<dbReference type="STRING" id="158627.BW687_24400"/>
<protein>
    <submittedName>
        <fullName evidence="13">Energy transducer TonB</fullName>
    </submittedName>
</protein>
<organism evidence="13 14">
    <name type="scientific">Pseudomonas graminis</name>
    <dbReference type="NCBI Taxonomy" id="158627"/>
    <lineage>
        <taxon>Bacteria</taxon>
        <taxon>Pseudomonadati</taxon>
        <taxon>Pseudomonadota</taxon>
        <taxon>Gammaproteobacteria</taxon>
        <taxon>Pseudomonadales</taxon>
        <taxon>Pseudomonadaceae</taxon>
        <taxon>Pseudomonas</taxon>
    </lineage>
</organism>
<dbReference type="PROSITE" id="PS52015">
    <property type="entry name" value="TONB_CTD"/>
    <property type="match status" value="1"/>
</dbReference>
<dbReference type="PRINTS" id="PR01217">
    <property type="entry name" value="PRICHEXTENSN"/>
</dbReference>
<evidence type="ECO:0000256" key="6">
    <source>
        <dbReference type="ARBA" id="ARBA00022692"/>
    </source>
</evidence>
<evidence type="ECO:0000256" key="7">
    <source>
        <dbReference type="ARBA" id="ARBA00022927"/>
    </source>
</evidence>
<keyword evidence="9 11" id="KW-0472">Membrane</keyword>
<dbReference type="Gene3D" id="3.30.1150.10">
    <property type="match status" value="1"/>
</dbReference>
<sequence>MNDAVKTKAIPDPAPDELSMAWPRIPFKENTSRPGELSRTHVLILIAASVLIHGALWWYMQTAKADVPEVAPQVPEMTVELTSPTPPTPQTPPEPPPPPPPEPPPPPPPPEPEQPVEDPDAVKPPPKPVEKPVEKPKVEKPKPVKKPEPVKKPTPPAPPAPAAPSPPAPAAPSPSPAPPAPAPAPAAPVKESAAISGLASLGNPPPEYPGAALRKGMEGRVILRIKVLPNGRAGTVEVTKSSGKQVLDDAAVETVRNWKFIPAKRGDTPIEGFATQTIDFKLPE</sequence>
<evidence type="ECO:0000256" key="2">
    <source>
        <dbReference type="ARBA" id="ARBA00006555"/>
    </source>
</evidence>
<accession>A0A1C2DGS6</accession>
<dbReference type="RefSeq" id="WP_065991472.1">
    <property type="nucleotide sequence ID" value="NZ_MDEN01000068.1"/>
</dbReference>
<dbReference type="GO" id="GO:0031992">
    <property type="term" value="F:energy transducer activity"/>
    <property type="evidence" value="ECO:0007669"/>
    <property type="project" value="TreeGrafter"/>
</dbReference>
<comment type="subcellular location">
    <subcellularLocation>
        <location evidence="1">Cell inner membrane</location>
        <topology evidence="1">Single-pass membrane protein</topology>
        <orientation evidence="1">Periplasmic side</orientation>
    </subcellularLocation>
</comment>
<dbReference type="GO" id="GO:0098797">
    <property type="term" value="C:plasma membrane protein complex"/>
    <property type="evidence" value="ECO:0007669"/>
    <property type="project" value="TreeGrafter"/>
</dbReference>
<proteinExistence type="inferred from homology"/>
<dbReference type="PANTHER" id="PTHR33446">
    <property type="entry name" value="PROTEIN TONB-RELATED"/>
    <property type="match status" value="1"/>
</dbReference>
<comment type="caution">
    <text evidence="13">The sequence shown here is derived from an EMBL/GenBank/DDBJ whole genome shotgun (WGS) entry which is preliminary data.</text>
</comment>
<keyword evidence="7" id="KW-0653">Protein transport</keyword>
<comment type="similarity">
    <text evidence="2">Belongs to the TonB family.</text>
</comment>
<feature type="compositionally biased region" description="Pro residues" evidence="10">
    <location>
        <begin position="152"/>
        <end position="186"/>
    </location>
</feature>
<dbReference type="InterPro" id="IPR051045">
    <property type="entry name" value="TonB-dependent_transducer"/>
</dbReference>
<dbReference type="AlphaFoldDB" id="A0A1C2DGS6"/>
<keyword evidence="3" id="KW-0813">Transport</keyword>
<evidence type="ECO:0000256" key="4">
    <source>
        <dbReference type="ARBA" id="ARBA00022475"/>
    </source>
</evidence>
<keyword evidence="8 11" id="KW-1133">Transmembrane helix</keyword>
<gene>
    <name evidence="13" type="ORF">BBI10_20600</name>
</gene>
<dbReference type="NCBIfam" id="TIGR01352">
    <property type="entry name" value="tonB_Cterm"/>
    <property type="match status" value="1"/>
</dbReference>
<evidence type="ECO:0000256" key="1">
    <source>
        <dbReference type="ARBA" id="ARBA00004383"/>
    </source>
</evidence>
<feature type="compositionally biased region" description="Basic and acidic residues" evidence="10">
    <location>
        <begin position="128"/>
        <end position="151"/>
    </location>
</feature>
<dbReference type="EMBL" id="MDEN01000068">
    <property type="protein sequence ID" value="OCX13961.1"/>
    <property type="molecule type" value="Genomic_DNA"/>
</dbReference>
<reference evidence="13 14" key="1">
    <citation type="submission" date="2016-08" db="EMBL/GenBank/DDBJ databases">
        <title>Whole genome sequence of Pseudomonas graminis strain UASWS1507, a potential biological control agent for agriculture.</title>
        <authorList>
            <person name="Crovadore J."/>
            <person name="Calmin G."/>
            <person name="Chablais R."/>
            <person name="Cochard B."/>
            <person name="Lefort F."/>
        </authorList>
    </citation>
    <scope>NUCLEOTIDE SEQUENCE [LARGE SCALE GENOMIC DNA]</scope>
    <source>
        <strain evidence="13 14">UASWS1507</strain>
    </source>
</reference>
<dbReference type="GO" id="GO:0015031">
    <property type="term" value="P:protein transport"/>
    <property type="evidence" value="ECO:0007669"/>
    <property type="project" value="UniProtKB-KW"/>
</dbReference>
<feature type="transmembrane region" description="Helical" evidence="11">
    <location>
        <begin position="42"/>
        <end position="60"/>
    </location>
</feature>
<keyword evidence="4" id="KW-1003">Cell membrane</keyword>
<keyword evidence="5" id="KW-0997">Cell inner membrane</keyword>
<feature type="domain" description="TonB C-terminal" evidence="12">
    <location>
        <begin position="193"/>
        <end position="284"/>
    </location>
</feature>
<evidence type="ECO:0000256" key="11">
    <source>
        <dbReference type="SAM" id="Phobius"/>
    </source>
</evidence>
<evidence type="ECO:0000256" key="8">
    <source>
        <dbReference type="ARBA" id="ARBA00022989"/>
    </source>
</evidence>
<evidence type="ECO:0000313" key="14">
    <source>
        <dbReference type="Proteomes" id="UP000095143"/>
    </source>
</evidence>
<feature type="region of interest" description="Disordered" evidence="10">
    <location>
        <begin position="75"/>
        <end position="215"/>
    </location>
</feature>
<evidence type="ECO:0000256" key="9">
    <source>
        <dbReference type="ARBA" id="ARBA00023136"/>
    </source>
</evidence>
<dbReference type="GO" id="GO:0055085">
    <property type="term" value="P:transmembrane transport"/>
    <property type="evidence" value="ECO:0007669"/>
    <property type="project" value="InterPro"/>
</dbReference>
<dbReference type="Proteomes" id="UP000095143">
    <property type="component" value="Unassembled WGS sequence"/>
</dbReference>
<keyword evidence="6 11" id="KW-0812">Transmembrane</keyword>
<dbReference type="OrthoDB" id="9792439at2"/>
<dbReference type="InterPro" id="IPR006260">
    <property type="entry name" value="TonB/TolA_C"/>
</dbReference>
<evidence type="ECO:0000256" key="5">
    <source>
        <dbReference type="ARBA" id="ARBA00022519"/>
    </source>
</evidence>
<evidence type="ECO:0000256" key="3">
    <source>
        <dbReference type="ARBA" id="ARBA00022448"/>
    </source>
</evidence>
<dbReference type="InterPro" id="IPR037682">
    <property type="entry name" value="TonB_C"/>
</dbReference>
<dbReference type="PANTHER" id="PTHR33446:SF2">
    <property type="entry name" value="PROTEIN TONB"/>
    <property type="match status" value="1"/>
</dbReference>
<evidence type="ECO:0000313" key="13">
    <source>
        <dbReference type="EMBL" id="OCX13961.1"/>
    </source>
</evidence>
<feature type="compositionally biased region" description="Pro residues" evidence="10">
    <location>
        <begin position="84"/>
        <end position="113"/>
    </location>
</feature>
<evidence type="ECO:0000256" key="10">
    <source>
        <dbReference type="SAM" id="MobiDB-lite"/>
    </source>
</evidence>
<name>A0A1C2DGS6_9PSED</name>